<dbReference type="InterPro" id="IPR016024">
    <property type="entry name" value="ARM-type_fold"/>
</dbReference>
<evidence type="ECO:0000256" key="4">
    <source>
        <dbReference type="ARBA" id="ARBA00022658"/>
    </source>
</evidence>
<dbReference type="AlphaFoldDB" id="A0A1V9X1E9"/>
<keyword evidence="3" id="KW-0963">Cytoplasm</keyword>
<dbReference type="GO" id="GO:0005085">
    <property type="term" value="F:guanyl-nucleotide exchange factor activity"/>
    <property type="evidence" value="ECO:0007669"/>
    <property type="project" value="UniProtKB-KW"/>
</dbReference>
<keyword evidence="5" id="KW-0143">Chaperone</keyword>
<dbReference type="InterPro" id="IPR011989">
    <property type="entry name" value="ARM-like"/>
</dbReference>
<keyword evidence="4" id="KW-0344">Guanine-nucleotide releasing factor</keyword>
<dbReference type="GO" id="GO:0007186">
    <property type="term" value="P:G protein-coupled receptor signaling pathway"/>
    <property type="evidence" value="ECO:0007669"/>
    <property type="project" value="TreeGrafter"/>
</dbReference>
<dbReference type="PANTHER" id="PTHR12425">
    <property type="entry name" value="SYNEMBRYN"/>
    <property type="match status" value="1"/>
</dbReference>
<evidence type="ECO:0000256" key="2">
    <source>
        <dbReference type="ARBA" id="ARBA00009049"/>
    </source>
</evidence>
<dbReference type="Proteomes" id="UP000192247">
    <property type="component" value="Unassembled WGS sequence"/>
</dbReference>
<protein>
    <submittedName>
        <fullName evidence="6">Synembryn-A-like</fullName>
    </submittedName>
</protein>
<name>A0A1V9X1E9_9ACAR</name>
<dbReference type="Pfam" id="PF10165">
    <property type="entry name" value="Ric8"/>
    <property type="match status" value="1"/>
</dbReference>
<keyword evidence="7" id="KW-1185">Reference proteome</keyword>
<evidence type="ECO:0000313" key="7">
    <source>
        <dbReference type="Proteomes" id="UP000192247"/>
    </source>
</evidence>
<dbReference type="OrthoDB" id="5585685at2759"/>
<accession>A0A1V9X1E9</accession>
<dbReference type="STRING" id="418985.A0A1V9X1E9"/>
<dbReference type="Gene3D" id="1.25.10.10">
    <property type="entry name" value="Leucine-rich Repeat Variant"/>
    <property type="match status" value="1"/>
</dbReference>
<dbReference type="EMBL" id="MNPL01029062">
    <property type="protein sequence ID" value="OQR67324.1"/>
    <property type="molecule type" value="Genomic_DNA"/>
</dbReference>
<organism evidence="6 7">
    <name type="scientific">Tropilaelaps mercedesae</name>
    <dbReference type="NCBI Taxonomy" id="418985"/>
    <lineage>
        <taxon>Eukaryota</taxon>
        <taxon>Metazoa</taxon>
        <taxon>Ecdysozoa</taxon>
        <taxon>Arthropoda</taxon>
        <taxon>Chelicerata</taxon>
        <taxon>Arachnida</taxon>
        <taxon>Acari</taxon>
        <taxon>Parasitiformes</taxon>
        <taxon>Mesostigmata</taxon>
        <taxon>Gamasina</taxon>
        <taxon>Dermanyssoidea</taxon>
        <taxon>Laelapidae</taxon>
        <taxon>Tropilaelaps</taxon>
    </lineage>
</organism>
<evidence type="ECO:0000256" key="3">
    <source>
        <dbReference type="ARBA" id="ARBA00022490"/>
    </source>
</evidence>
<dbReference type="FunCoup" id="A0A1V9X1E9">
    <property type="interactions" value="1335"/>
</dbReference>
<gene>
    <name evidence="6" type="ORF">BIW11_02220</name>
</gene>
<dbReference type="GO" id="GO:0001965">
    <property type="term" value="F:G-protein alpha-subunit binding"/>
    <property type="evidence" value="ECO:0007669"/>
    <property type="project" value="TreeGrafter"/>
</dbReference>
<comment type="caution">
    <text evidence="6">The sequence shown here is derived from an EMBL/GenBank/DDBJ whole genome shotgun (WGS) entry which is preliminary data.</text>
</comment>
<evidence type="ECO:0000313" key="6">
    <source>
        <dbReference type="EMBL" id="OQR67324.1"/>
    </source>
</evidence>
<sequence>MLSDWEQGPTALAKFNAENAQVFQFGDALLREVPYQVRYVVEAAEGVEGREEDRITALCTLRILSRDNRLTNSVFDKKVVDKLCAIARLRADSGPLEGQYTKIVLEAEKVLCNLIFHGAAVRDQCATNGTLQSIVKRMLTVGDVCGDVKHFDMRILFGITALKAETRSFVREELAAIPPLCGVIERSQDELSEPNFLYLSWTLKVLYNLTVNMDEREKHKSRDCFTKLVTVLRKLLLALPSDKQMVGETINLLSNMSKTALHGLLSPTIASDSRNFMHYNIEGIDILMNQLEHKLDTPHKKESLVPVLLCLSEASRGSRVIRKYLKNRILPPLKDVMNRPEEGDTVRNKLVRLMTSPLTEVKCAAADLLFVLCKEKVGRLIKYTGYGNAAGLLASRGLMLGGRGEGQYSSESENSDTEEYTKYKDSINPVLGCYEAPKPNPTEGMTQEQKEYEAMQLVHLMDRLTRGGVVKPCSVGDDGKPHPVDHVLQLLEQRGDLDRDLTESEED</sequence>
<proteinExistence type="inferred from homology"/>
<dbReference type="PRINTS" id="PR01802">
    <property type="entry name" value="SYNEMBRYN"/>
</dbReference>
<evidence type="ECO:0000256" key="5">
    <source>
        <dbReference type="ARBA" id="ARBA00023186"/>
    </source>
</evidence>
<reference evidence="6 7" key="1">
    <citation type="journal article" date="2017" name="Gigascience">
        <title>Draft genome of the honey bee ectoparasitic mite, Tropilaelaps mercedesae, is shaped by the parasitic life history.</title>
        <authorList>
            <person name="Dong X."/>
            <person name="Armstrong S.D."/>
            <person name="Xia D."/>
            <person name="Makepeace B.L."/>
            <person name="Darby A.C."/>
            <person name="Kadowaki T."/>
        </authorList>
    </citation>
    <scope>NUCLEOTIDE SEQUENCE [LARGE SCALE GENOMIC DNA]</scope>
    <source>
        <strain evidence="6">Wuxi-XJTLU</strain>
    </source>
</reference>
<dbReference type="InterPro" id="IPR019318">
    <property type="entry name" value="Gua_nucleotide_exch_fac_Ric8"/>
</dbReference>
<comment type="similarity">
    <text evidence="2">Belongs to the synembryn family.</text>
</comment>
<dbReference type="InterPro" id="IPR008376">
    <property type="entry name" value="Chaperone_Ric-8_A/B"/>
</dbReference>
<dbReference type="PANTHER" id="PTHR12425:SF5">
    <property type="entry name" value="SYNEMBRYN"/>
    <property type="match status" value="1"/>
</dbReference>
<dbReference type="GO" id="GO:0005938">
    <property type="term" value="C:cell cortex"/>
    <property type="evidence" value="ECO:0007669"/>
    <property type="project" value="UniProtKB-SubCell"/>
</dbReference>
<dbReference type="InParanoid" id="A0A1V9X1E9"/>
<comment type="subcellular location">
    <subcellularLocation>
        <location evidence="1">Cytoplasm</location>
        <location evidence="1">Cell cortex</location>
    </subcellularLocation>
</comment>
<evidence type="ECO:0000256" key="1">
    <source>
        <dbReference type="ARBA" id="ARBA00004544"/>
    </source>
</evidence>
<dbReference type="SUPFAM" id="SSF48371">
    <property type="entry name" value="ARM repeat"/>
    <property type="match status" value="1"/>
</dbReference>